<dbReference type="Proteomes" id="UP000269923">
    <property type="component" value="Unassembled WGS sequence"/>
</dbReference>
<organism evidence="3 4">
    <name type="scientific">Conchiformibius steedae</name>
    <dbReference type="NCBI Taxonomy" id="153493"/>
    <lineage>
        <taxon>Bacteria</taxon>
        <taxon>Pseudomonadati</taxon>
        <taxon>Pseudomonadota</taxon>
        <taxon>Betaproteobacteria</taxon>
        <taxon>Neisseriales</taxon>
        <taxon>Neisseriaceae</taxon>
        <taxon>Conchiformibius</taxon>
    </lineage>
</organism>
<comment type="caution">
    <text evidence="3">The sequence shown here is derived from an EMBL/GenBank/DDBJ whole genome shotgun (WGS) entry which is preliminary data.</text>
</comment>
<evidence type="ECO:0000256" key="1">
    <source>
        <dbReference type="SAM" id="MobiDB-lite"/>
    </source>
</evidence>
<keyword evidence="2" id="KW-0472">Membrane</keyword>
<keyword evidence="4" id="KW-1185">Reference proteome</keyword>
<keyword evidence="2" id="KW-0812">Transmembrane</keyword>
<accession>A0A3P2A672</accession>
<feature type="region of interest" description="Disordered" evidence="1">
    <location>
        <begin position="805"/>
        <end position="828"/>
    </location>
</feature>
<keyword evidence="2" id="KW-1133">Transmembrane helix</keyword>
<evidence type="ECO:0000256" key="2">
    <source>
        <dbReference type="SAM" id="Phobius"/>
    </source>
</evidence>
<name>A0A3P2A672_9NEIS</name>
<reference evidence="3 4" key="1">
    <citation type="submission" date="2018-11" db="EMBL/GenBank/DDBJ databases">
        <title>Genomes From Bacteria Associated with the Canine Oral Cavity: a Test Case for Automated Genome-Based Taxonomic Assignment.</title>
        <authorList>
            <person name="Coil D.A."/>
            <person name="Jospin G."/>
            <person name="Darling A.E."/>
            <person name="Wallis C."/>
            <person name="Davis I.J."/>
            <person name="Harris S."/>
            <person name="Eisen J.A."/>
            <person name="Holcombe L.J."/>
            <person name="O'Flynn C."/>
        </authorList>
    </citation>
    <scope>NUCLEOTIDE SEQUENCE [LARGE SCALE GENOMIC DNA]</scope>
    <source>
        <strain evidence="3 4">COT-280</strain>
    </source>
</reference>
<evidence type="ECO:0000313" key="4">
    <source>
        <dbReference type="Proteomes" id="UP000269923"/>
    </source>
</evidence>
<dbReference type="EMBL" id="RQYC01000003">
    <property type="protein sequence ID" value="RRD90952.1"/>
    <property type="molecule type" value="Genomic_DNA"/>
</dbReference>
<gene>
    <name evidence="3" type="ORF">EII21_03085</name>
</gene>
<dbReference type="AlphaFoldDB" id="A0A3P2A672"/>
<sequence>MLNGITFSLYSFHEYERAFRKNGLNGLQDYVKNTAWHRSKFAIFYFFVIMLFWVLSKGFIDRRLEKESQLALEHSRAEKRFHSVRKQADDLKNRNAYLKADARRFSEKIAADKIKHDRLEQSLRERDHKIYLAEQEKFRLEAEQKKRAEELEQAKQRLALAKAKFEEMKNDSQGVHALKQKIQKYAQQNQLLKTKLSDYQEQFSQQQSDRLQVEKKLQQARIKLRNAEQDKQQYARKINELHRRQENLNREIKQKEQEIADAQNNVIGLSQQAYRYQLERRQKEEKEAQLVKLQQELADSKQKNQKLAEDLLSHEQKFLHETAINKKRYRDEIFVLQQQQQVLSREIEQKEKAIGSAKNDIACLSQQAYGYQLERREKEKKEAQLAQLQQELATSQQENQRLAAYLSDREQEFLQEVEINKKQYIDEISALQQQQQQLEQEMASKEQAIADASNNITALKNQIEEHNQEKQAQLAQLQRELAMSQQENQRLAADLSDREQKFSQEEETFKRQYLDEISVLQWQQQRLKQEMAGKEQEIADARGNITALDENNQEKQAQLARLQRELAASQQENQRLAADLSDREQKFLQEVEVNKKQYLDEISVLKWQQQRLKQEMAGKEQEIADARGSIAVLDEHNRVKQAQLAQLQQERQKLTADLDAYEQKLQQKDSDVLHLNAEQNYLKQQLRKSQENEAKSEEAIRSLEEKLELRAKEANHFNKSLQEKENQVASMEAELRRKKKEMEEAENKYSSTIGQLQTQKQDLEKQLELLEQEQEDFIANFDADESKWKIKYDSEKKKVKRLTEEKRELQEQNQQLQQQSASGNTQPFKRDNVLDDFKNHGSWFISKPAPSDIKINSGRHHSQNFVQEVGMDMGEIARQYAFIESVTSCEYGAGQTGKMYLSAKQQGQFAYAEEKYALRIYDKDKGYGAEVLLAATTPCEAVVQVKMIQYLKPKYQSYHLNIKI</sequence>
<protein>
    <submittedName>
        <fullName evidence="3">Uncharacterized protein</fullName>
    </submittedName>
</protein>
<proteinExistence type="predicted"/>
<feature type="transmembrane region" description="Helical" evidence="2">
    <location>
        <begin position="42"/>
        <end position="60"/>
    </location>
</feature>
<evidence type="ECO:0000313" key="3">
    <source>
        <dbReference type="EMBL" id="RRD90952.1"/>
    </source>
</evidence>